<dbReference type="Proteomes" id="UP001168972">
    <property type="component" value="Unassembled WGS sequence"/>
</dbReference>
<comment type="caution">
    <text evidence="2">The sequence shown here is derived from an EMBL/GenBank/DDBJ whole genome shotgun (WGS) entry which is preliminary data.</text>
</comment>
<name>A0AA39F387_MICHY</name>
<sequence>MQMQPYYNSYNAPIYALYPCESHQDPYSEWVVVQNQQRCAHVAECQQYNGQNYCSYKSTRNNFDIQAQPMIYIQRADDCQTQRCESACLRGRCEKTFVVVSCGYGELCGQFRTTTTAPPSTTTSTVRPSTTTTTVRPSTRTTTRPPSTRITTRPPSTRTTTRPPSTRTKTTPPSTRTKTTPPSTRTTTTPPSTRTTTTPPPTTSSTFEPPKFDTTIIPVPPPVECENEYGCVPVPQQQIYHQPSSSSSAAAAAAASSGGSSASASASAAGGSSSASASASSSSQFVLYPGVSFQQYQPTPCSGSQPCDTNHKGTIHVSDGDVTIEGNQGYYFVTKNQSPCEQDPCKN</sequence>
<reference evidence="2" key="1">
    <citation type="journal article" date="2023" name="bioRxiv">
        <title>Scaffold-level genome assemblies of two parasitoid biocontrol wasps reveal the parthenogenesis mechanism and an associated novel virus.</title>
        <authorList>
            <person name="Inwood S."/>
            <person name="Skelly J."/>
            <person name="Guhlin J."/>
            <person name="Harrop T."/>
            <person name="Goldson S."/>
            <person name="Dearden P."/>
        </authorList>
    </citation>
    <scope>NUCLEOTIDE SEQUENCE</scope>
    <source>
        <strain evidence="2">Lincoln</strain>
        <tissue evidence="2">Whole body</tissue>
    </source>
</reference>
<gene>
    <name evidence="2" type="ORF">PV327_008473</name>
</gene>
<feature type="region of interest" description="Disordered" evidence="1">
    <location>
        <begin position="113"/>
        <end position="221"/>
    </location>
</feature>
<protein>
    <submittedName>
        <fullName evidence="2">Uncharacterized protein</fullName>
    </submittedName>
</protein>
<evidence type="ECO:0000313" key="2">
    <source>
        <dbReference type="EMBL" id="KAK0162109.1"/>
    </source>
</evidence>
<proteinExistence type="predicted"/>
<evidence type="ECO:0000256" key="1">
    <source>
        <dbReference type="SAM" id="MobiDB-lite"/>
    </source>
</evidence>
<keyword evidence="3" id="KW-1185">Reference proteome</keyword>
<feature type="compositionally biased region" description="Low complexity" evidence="1">
    <location>
        <begin position="113"/>
        <end position="197"/>
    </location>
</feature>
<evidence type="ECO:0000313" key="3">
    <source>
        <dbReference type="Proteomes" id="UP001168972"/>
    </source>
</evidence>
<accession>A0AA39F387</accession>
<dbReference type="EMBL" id="JAQQBR010001834">
    <property type="protein sequence ID" value="KAK0162109.1"/>
    <property type="molecule type" value="Genomic_DNA"/>
</dbReference>
<reference evidence="2" key="2">
    <citation type="submission" date="2023-03" db="EMBL/GenBank/DDBJ databases">
        <authorList>
            <person name="Inwood S.N."/>
            <person name="Skelly J.G."/>
            <person name="Guhlin J."/>
            <person name="Harrop T.W.R."/>
            <person name="Goldson S.G."/>
            <person name="Dearden P.K."/>
        </authorList>
    </citation>
    <scope>NUCLEOTIDE SEQUENCE</scope>
    <source>
        <strain evidence="2">Lincoln</strain>
        <tissue evidence="2">Whole body</tissue>
    </source>
</reference>
<feature type="region of interest" description="Disordered" evidence="1">
    <location>
        <begin position="258"/>
        <end position="278"/>
    </location>
</feature>
<dbReference type="AlphaFoldDB" id="A0AA39F387"/>
<organism evidence="2 3">
    <name type="scientific">Microctonus hyperodae</name>
    <name type="common">Parasitoid wasp</name>
    <dbReference type="NCBI Taxonomy" id="165561"/>
    <lineage>
        <taxon>Eukaryota</taxon>
        <taxon>Metazoa</taxon>
        <taxon>Ecdysozoa</taxon>
        <taxon>Arthropoda</taxon>
        <taxon>Hexapoda</taxon>
        <taxon>Insecta</taxon>
        <taxon>Pterygota</taxon>
        <taxon>Neoptera</taxon>
        <taxon>Endopterygota</taxon>
        <taxon>Hymenoptera</taxon>
        <taxon>Apocrita</taxon>
        <taxon>Ichneumonoidea</taxon>
        <taxon>Braconidae</taxon>
        <taxon>Euphorinae</taxon>
        <taxon>Microctonus</taxon>
    </lineage>
</organism>